<organism evidence="4 6">
    <name type="scientific">Legionella steigerwaltii</name>
    <dbReference type="NCBI Taxonomy" id="460"/>
    <lineage>
        <taxon>Bacteria</taxon>
        <taxon>Pseudomonadati</taxon>
        <taxon>Pseudomonadota</taxon>
        <taxon>Gammaproteobacteria</taxon>
        <taxon>Legionellales</taxon>
        <taxon>Legionellaceae</taxon>
        <taxon>Legionella</taxon>
    </lineage>
</organism>
<feature type="region of interest" description="Disordered" evidence="1">
    <location>
        <begin position="489"/>
        <end position="515"/>
    </location>
</feature>
<dbReference type="Proteomes" id="UP000054820">
    <property type="component" value="Unassembled WGS sequence"/>
</dbReference>
<feature type="compositionally biased region" description="Low complexity" evidence="1">
    <location>
        <begin position="494"/>
        <end position="515"/>
    </location>
</feature>
<dbReference type="OrthoDB" id="5649692at2"/>
<evidence type="ECO:0000256" key="1">
    <source>
        <dbReference type="SAM" id="MobiDB-lite"/>
    </source>
</evidence>
<evidence type="ECO:0000313" key="6">
    <source>
        <dbReference type="Proteomes" id="UP000255110"/>
    </source>
</evidence>
<dbReference type="AlphaFoldDB" id="A0A378L9K1"/>
<evidence type="ECO:0000313" key="5">
    <source>
        <dbReference type="Proteomes" id="UP000054820"/>
    </source>
</evidence>
<reference evidence="3 5" key="1">
    <citation type="submission" date="2015-11" db="EMBL/GenBank/DDBJ databases">
        <title>Genomic analysis of 38 Legionella species identifies large and diverse effector repertoires.</title>
        <authorList>
            <person name="Burstein D."/>
            <person name="Amaro F."/>
            <person name="Zusman T."/>
            <person name="Lifshitz Z."/>
            <person name="Cohen O."/>
            <person name="Gilbert J.A."/>
            <person name="Pupko T."/>
            <person name="Shuman H.A."/>
            <person name="Segal G."/>
        </authorList>
    </citation>
    <scope>NUCLEOTIDE SEQUENCE [LARGE SCALE GENOMIC DNA]</scope>
    <source>
        <strain evidence="3 5">SC-18-C9</strain>
    </source>
</reference>
<keyword evidence="2" id="KW-1133">Transmembrane helix</keyword>
<dbReference type="Proteomes" id="UP000255110">
    <property type="component" value="Unassembled WGS sequence"/>
</dbReference>
<reference evidence="4 6" key="2">
    <citation type="submission" date="2018-06" db="EMBL/GenBank/DDBJ databases">
        <authorList>
            <consortium name="Pathogen Informatics"/>
            <person name="Doyle S."/>
        </authorList>
    </citation>
    <scope>NUCLEOTIDE SEQUENCE [LARGE SCALE GENOMIC DNA]</scope>
    <source>
        <strain evidence="4 6">NCTC11991</strain>
    </source>
</reference>
<feature type="transmembrane region" description="Helical" evidence="2">
    <location>
        <begin position="574"/>
        <end position="595"/>
    </location>
</feature>
<protein>
    <recommendedName>
        <fullName evidence="7">Some similarity with eukaryotic proteins</fullName>
    </recommendedName>
</protein>
<gene>
    <name evidence="3" type="ORF">Lstg_0056</name>
    <name evidence="4" type="ORF">NCTC11991_02091</name>
</gene>
<dbReference type="STRING" id="460.Lstg_0056"/>
<keyword evidence="2" id="KW-0812">Transmembrane</keyword>
<evidence type="ECO:0000313" key="3">
    <source>
        <dbReference type="EMBL" id="KTD80829.1"/>
    </source>
</evidence>
<evidence type="ECO:0000313" key="4">
    <source>
        <dbReference type="EMBL" id="STY23483.1"/>
    </source>
</evidence>
<dbReference type="EMBL" id="UGOY01000001">
    <property type="protein sequence ID" value="STY23483.1"/>
    <property type="molecule type" value="Genomic_DNA"/>
</dbReference>
<proteinExistence type="predicted"/>
<evidence type="ECO:0008006" key="7">
    <source>
        <dbReference type="Google" id="ProtNLM"/>
    </source>
</evidence>
<evidence type="ECO:0000256" key="2">
    <source>
        <dbReference type="SAM" id="Phobius"/>
    </source>
</evidence>
<accession>A0A378L9K1</accession>
<name>A0A378L9K1_9GAMM</name>
<keyword evidence="2" id="KW-0472">Membrane</keyword>
<dbReference type="RefSeq" id="WP_058475664.1">
    <property type="nucleotide sequence ID" value="NZ_CAAAIO010000002.1"/>
</dbReference>
<keyword evidence="5" id="KW-1185">Reference proteome</keyword>
<sequence>MTKEKKEYTPYQPQQYHYRSWLHSASCYTEEELAKREWIIKTRANSGIHPDYLSSSSSWFAEDSQALINVYERSWFYSNAYKTRHVLTRDDFHVQPIDSQLLQWPILYELMQKTGDYLLVRNQELPKEHLNQPMNFFLLDLNHILKGISQNPSAKQTREQLEHVARYVRTIEKDISPFAGSDRMFLANFRSTIDDDIHPQLTHKIESQLLRDRLGELSKTIDQVSTERNRILHFALNTNQVNPHPYTFSIAPPTDDLKAYPTQAAKECSKGSTSLVENSMPGLQLTGEQLKDCPDFQLITTQEEVLDHYAKAVTDLNELDQFQKVITQTIGLLEQAGEVYTVFQFKEQLSLLLRETESFIDESSVHIEKIIQANTQAYHKAIQEEQSFSYMSLSGIKKWITSEREKLNTFIGNQDNLAHFPSTTAELAKTNQVLKQQVNQVIGHLNGPIIQGSDFATLVGQAQELNVLMDSMHGWIKFQYELKGLKPPQKPDKLPLLPQPSSQQKSHPQPKSRPSFFEHNKKLLVVDDDYHQPNWSYETPRYRLPTEPPQAIAPCAGNQDMDVCPIQETETSNAGVYIAAIVLIPIGLIAIYLLYKSLNKPETKVKILGSKEEYVKIKTKLDDFIVEIQRVRKKDDPAVKDLFEEYINEYDELTQKAQKGIYDIEELKELYVGMEEFYDEYCSESISLTN</sequence>
<dbReference type="EMBL" id="LNYZ01000001">
    <property type="protein sequence ID" value="KTD80829.1"/>
    <property type="molecule type" value="Genomic_DNA"/>
</dbReference>